<evidence type="ECO:0000313" key="2">
    <source>
        <dbReference type="EMBL" id="MBB6098151.1"/>
    </source>
</evidence>
<dbReference type="GO" id="GO:0046503">
    <property type="term" value="P:glycerolipid catabolic process"/>
    <property type="evidence" value="ECO:0007669"/>
    <property type="project" value="TreeGrafter"/>
</dbReference>
<dbReference type="InterPro" id="IPR000073">
    <property type="entry name" value="AB_hydrolase_1"/>
</dbReference>
<evidence type="ECO:0000259" key="1">
    <source>
        <dbReference type="Pfam" id="PF00561"/>
    </source>
</evidence>
<dbReference type="PANTHER" id="PTHR43433:SF5">
    <property type="entry name" value="AB HYDROLASE-1 DOMAIN-CONTAINING PROTEIN"/>
    <property type="match status" value="1"/>
</dbReference>
<dbReference type="InterPro" id="IPR029058">
    <property type="entry name" value="AB_hydrolase_fold"/>
</dbReference>
<dbReference type="SUPFAM" id="SSF53474">
    <property type="entry name" value="alpha/beta-Hydrolases"/>
    <property type="match status" value="1"/>
</dbReference>
<comment type="caution">
    <text evidence="2">The sequence shown here is derived from an EMBL/GenBank/DDBJ whole genome shotgun (WGS) entry which is preliminary data.</text>
</comment>
<dbReference type="RefSeq" id="WP_183986297.1">
    <property type="nucleotide sequence ID" value="NZ_JACHHG010000005.1"/>
</dbReference>
<dbReference type="GO" id="GO:0004806">
    <property type="term" value="F:triacylglycerol lipase activity"/>
    <property type="evidence" value="ECO:0007669"/>
    <property type="project" value="TreeGrafter"/>
</dbReference>
<proteinExistence type="predicted"/>
<accession>A0A841HX93</accession>
<dbReference type="PRINTS" id="PR00111">
    <property type="entry name" value="ABHYDROLASE"/>
</dbReference>
<protein>
    <submittedName>
        <fullName evidence="2">Pimeloyl-ACP methyl ester carboxylesterase</fullName>
    </submittedName>
</protein>
<dbReference type="InterPro" id="IPR050471">
    <property type="entry name" value="AB_hydrolase"/>
</dbReference>
<sequence>MRRSRPLRCRDDWRTVNGLRTYAAVAGSGPPIVLLPGLGCSHHYFRALQDELAQDFTVWAYDPPGHGYTRTRPGTFLRLEELTDHLAAWIGATHLEGTVIFGHSMGGEIGIDLAARYPGRVSKLVLCAPTGIPESPSVPGQLLALLRDGPRERPMFLLRALRAYLHCGSARILALARNQRHHRTGPLLPRVRIPVLALAGGRDPVVRPRTIETLCAGIPHACPVRIEAGTHALHDSHTLEVAGLMRAWLLEDRVPVASYSG</sequence>
<dbReference type="Gene3D" id="3.40.50.1820">
    <property type="entry name" value="alpha/beta hydrolase"/>
    <property type="match status" value="1"/>
</dbReference>
<dbReference type="AlphaFoldDB" id="A0A841HX93"/>
<dbReference type="EMBL" id="JACHHG010000005">
    <property type="protein sequence ID" value="MBB6098151.1"/>
    <property type="molecule type" value="Genomic_DNA"/>
</dbReference>
<keyword evidence="3" id="KW-1185">Reference proteome</keyword>
<dbReference type="Proteomes" id="UP000569951">
    <property type="component" value="Unassembled WGS sequence"/>
</dbReference>
<gene>
    <name evidence="2" type="ORF">HNR42_001576</name>
</gene>
<dbReference type="Pfam" id="PF00561">
    <property type="entry name" value="Abhydrolase_1"/>
    <property type="match status" value="1"/>
</dbReference>
<reference evidence="2 3" key="1">
    <citation type="submission" date="2020-08" db="EMBL/GenBank/DDBJ databases">
        <title>Genomic Encyclopedia of Type Strains, Phase IV (KMG-IV): sequencing the most valuable type-strain genomes for metagenomic binning, comparative biology and taxonomic classification.</title>
        <authorList>
            <person name="Goeker M."/>
        </authorList>
    </citation>
    <scope>NUCLEOTIDE SEQUENCE [LARGE SCALE GENOMIC DNA]</scope>
    <source>
        <strain evidence="2 3">DSM 21458</strain>
    </source>
</reference>
<organism evidence="2 3">
    <name type="scientific">Deinobacterium chartae</name>
    <dbReference type="NCBI Taxonomy" id="521158"/>
    <lineage>
        <taxon>Bacteria</taxon>
        <taxon>Thermotogati</taxon>
        <taxon>Deinococcota</taxon>
        <taxon>Deinococci</taxon>
        <taxon>Deinococcales</taxon>
        <taxon>Deinococcaceae</taxon>
        <taxon>Deinobacterium</taxon>
    </lineage>
</organism>
<name>A0A841HX93_9DEIO</name>
<evidence type="ECO:0000313" key="3">
    <source>
        <dbReference type="Proteomes" id="UP000569951"/>
    </source>
</evidence>
<dbReference type="PANTHER" id="PTHR43433">
    <property type="entry name" value="HYDROLASE, ALPHA/BETA FOLD FAMILY PROTEIN"/>
    <property type="match status" value="1"/>
</dbReference>
<feature type="domain" description="AB hydrolase-1" evidence="1">
    <location>
        <begin position="30"/>
        <end position="138"/>
    </location>
</feature>